<comment type="caution">
    <text evidence="3">The sequence shown here is derived from an EMBL/GenBank/DDBJ whole genome shotgun (WGS) entry which is preliminary data.</text>
</comment>
<keyword evidence="4" id="KW-1185">Reference proteome</keyword>
<dbReference type="Gene3D" id="2.40.128.520">
    <property type="match status" value="1"/>
</dbReference>
<feature type="domain" description="DUF2147" evidence="2">
    <location>
        <begin position="28"/>
        <end position="146"/>
    </location>
</feature>
<keyword evidence="1" id="KW-0732">Signal</keyword>
<organism evidence="3 4">
    <name type="scientific">Massilia terrae</name>
    <dbReference type="NCBI Taxonomy" id="1811224"/>
    <lineage>
        <taxon>Bacteria</taxon>
        <taxon>Pseudomonadati</taxon>
        <taxon>Pseudomonadota</taxon>
        <taxon>Betaproteobacteria</taxon>
        <taxon>Burkholderiales</taxon>
        <taxon>Oxalobacteraceae</taxon>
        <taxon>Telluria group</taxon>
        <taxon>Massilia</taxon>
    </lineage>
</organism>
<protein>
    <submittedName>
        <fullName evidence="3">DUF2147 domain-containing protein</fullName>
    </submittedName>
</protein>
<feature type="signal peptide" evidence="1">
    <location>
        <begin position="1"/>
        <end position="21"/>
    </location>
</feature>
<dbReference type="PANTHER" id="PTHR36919">
    <property type="entry name" value="BLR1215 PROTEIN"/>
    <property type="match status" value="1"/>
</dbReference>
<dbReference type="PANTHER" id="PTHR36919:SF3">
    <property type="entry name" value="BLL5882 PROTEIN"/>
    <property type="match status" value="1"/>
</dbReference>
<dbReference type="InterPro" id="IPR019223">
    <property type="entry name" value="DUF2147"/>
</dbReference>
<evidence type="ECO:0000259" key="2">
    <source>
        <dbReference type="Pfam" id="PF09917"/>
    </source>
</evidence>
<feature type="chain" id="PRO_5046074564" evidence="1">
    <location>
        <begin position="22"/>
        <end position="148"/>
    </location>
</feature>
<dbReference type="RefSeq" id="WP_258812871.1">
    <property type="nucleotide sequence ID" value="NZ_JANUGU010000005.1"/>
</dbReference>
<evidence type="ECO:0000256" key="1">
    <source>
        <dbReference type="SAM" id="SignalP"/>
    </source>
</evidence>
<dbReference type="Proteomes" id="UP001204621">
    <property type="component" value="Unassembled WGS sequence"/>
</dbReference>
<proteinExistence type="predicted"/>
<name>A0ABT2D0D7_9BURK</name>
<reference evidence="3 4" key="1">
    <citation type="submission" date="2022-08" db="EMBL/GenBank/DDBJ databases">
        <title>Reclassification of Massilia species as members of the genera Telluria, Duganella, Pseudoduganella, Mokoshia gen. nov. and Zemynaea gen. nov. using orthogonal and non-orthogonal genome-based approaches.</title>
        <authorList>
            <person name="Bowman J.P."/>
        </authorList>
    </citation>
    <scope>NUCLEOTIDE SEQUENCE [LARGE SCALE GENOMIC DNA]</scope>
    <source>
        <strain evidence="3 4">JCM 31606</strain>
    </source>
</reference>
<evidence type="ECO:0000313" key="4">
    <source>
        <dbReference type="Proteomes" id="UP001204621"/>
    </source>
</evidence>
<accession>A0ABT2D0D7</accession>
<dbReference type="Pfam" id="PF09917">
    <property type="entry name" value="DUF2147"/>
    <property type="match status" value="1"/>
</dbReference>
<sequence>MRTLLQTAVIAAVFAMPSAWAQNNSPVGLWKTIDDATGKPKSLVRITESNGVISGKIEKLIREPSEDQNPVCSKCDGELKDKPVLGMTILNGLQKDGDSYAGGTVLDPHNGKTYKAKITLKDEGKKLDMRGYIGAPLFGRTQTWIREQ</sequence>
<gene>
    <name evidence="3" type="ORF">NX778_16555</name>
</gene>
<dbReference type="EMBL" id="JANUGU010000005">
    <property type="protein sequence ID" value="MCS0659683.1"/>
    <property type="molecule type" value="Genomic_DNA"/>
</dbReference>
<evidence type="ECO:0000313" key="3">
    <source>
        <dbReference type="EMBL" id="MCS0659683.1"/>
    </source>
</evidence>